<dbReference type="eggNOG" id="COG1283">
    <property type="taxonomic scope" value="Bacteria"/>
</dbReference>
<dbReference type="GO" id="GO:0005436">
    <property type="term" value="F:sodium:phosphate symporter activity"/>
    <property type="evidence" value="ECO:0007669"/>
    <property type="project" value="InterPro"/>
</dbReference>
<keyword evidence="3 6" id="KW-0812">Transmembrane</keyword>
<keyword evidence="8" id="KW-1185">Reference proteome</keyword>
<sequence>MYFMQDGFRLLSGGILEKLLQKFTSNLFYSILTGVISTSLVQSSTITSLIVISFLSVELLTLVQGVGIIFGTNLGSTTTAWIISSLGVDVKISLYAMPLIVFGVVLRFAKSSAYKGLGNVLLGLGFIFLGIAYMKEGFDTLKDSIDIASYSIEGALGILVYIVIGIVVTVVIQSSAATLAIVITALNAGSIIYINALSLTIGANLGTTLTAILASLTSNENGKRVAFAYFVFNLVTAIIVTIFIHYISDFIDIFAPYLGISSDNYGMKLALFHTLFSIIGLLVLSPFVNKIVKLSERLIKKKVSSHSKPKYLLDANLTLPEAAIVSIKKEIINLYENCQRAMLHAINLHTTNLKTKKDLEVQISKEVTKINTDIDEIYQSNLKILYSEIIKYSSFAQENMTSSQQQKVGDLKRSAKLIVEVLKDTRDVQKNLNFYLRSRNNFIKNEYNMLRKELAAILIDINILNSTKDEIERLTQLEMLKSTIQANDLTNTAKTDKLIREGAIKATMATSLMNDSATIYSTQKKLVEMAAILFIDDSLIKEIGEHVNETQ</sequence>
<accession>T0KQP7</accession>
<evidence type="ECO:0000313" key="7">
    <source>
        <dbReference type="EMBL" id="EQB39359.1"/>
    </source>
</evidence>
<comment type="caution">
    <text evidence="7">The sequence shown here is derived from an EMBL/GenBank/DDBJ whole genome shotgun (WGS) entry which is preliminary data.</text>
</comment>
<feature type="transmembrane region" description="Helical" evidence="6">
    <location>
        <begin position="226"/>
        <end position="247"/>
    </location>
</feature>
<reference evidence="7 8" key="1">
    <citation type="submission" date="2013-07" db="EMBL/GenBank/DDBJ databases">
        <title>Sulfurimonas hongkongensis AST-10 Genome Sequencing.</title>
        <authorList>
            <person name="Cai L."/>
            <person name="Zhang T."/>
        </authorList>
    </citation>
    <scope>NUCLEOTIDE SEQUENCE [LARGE SCALE GENOMIC DNA]</scope>
    <source>
        <strain evidence="7 8">AST-10</strain>
    </source>
</reference>
<evidence type="ECO:0000256" key="6">
    <source>
        <dbReference type="SAM" id="Phobius"/>
    </source>
</evidence>
<evidence type="ECO:0000256" key="1">
    <source>
        <dbReference type="ARBA" id="ARBA00004651"/>
    </source>
</evidence>
<gene>
    <name evidence="7" type="ORF">M947_07820</name>
</gene>
<feature type="transmembrane region" description="Helical" evidence="6">
    <location>
        <begin position="116"/>
        <end position="134"/>
    </location>
</feature>
<dbReference type="GO" id="GO:0044341">
    <property type="term" value="P:sodium-dependent phosphate transport"/>
    <property type="evidence" value="ECO:0007669"/>
    <property type="project" value="InterPro"/>
</dbReference>
<feature type="transmembrane region" description="Helical" evidence="6">
    <location>
        <begin position="155"/>
        <end position="186"/>
    </location>
</feature>
<keyword evidence="5 6" id="KW-0472">Membrane</keyword>
<proteinExistence type="predicted"/>
<keyword evidence="2" id="KW-1003">Cell membrane</keyword>
<dbReference type="Pfam" id="PF02690">
    <property type="entry name" value="Na_Pi_cotrans"/>
    <property type="match status" value="2"/>
</dbReference>
<evidence type="ECO:0000256" key="2">
    <source>
        <dbReference type="ARBA" id="ARBA00022475"/>
    </source>
</evidence>
<feature type="transmembrane region" description="Helical" evidence="6">
    <location>
        <begin position="27"/>
        <end position="55"/>
    </location>
</feature>
<keyword evidence="4 6" id="KW-1133">Transmembrane helix</keyword>
<feature type="transmembrane region" description="Helical" evidence="6">
    <location>
        <begin position="267"/>
        <end position="292"/>
    </location>
</feature>
<dbReference type="InterPro" id="IPR003841">
    <property type="entry name" value="Na/Pi_transpt"/>
</dbReference>
<name>T0KQP7_9BACT</name>
<evidence type="ECO:0000256" key="3">
    <source>
        <dbReference type="ARBA" id="ARBA00022692"/>
    </source>
</evidence>
<dbReference type="NCBIfam" id="NF037997">
    <property type="entry name" value="Na_Pi_symport"/>
    <property type="match status" value="1"/>
</dbReference>
<dbReference type="PANTHER" id="PTHR10010">
    <property type="entry name" value="SOLUTE CARRIER FAMILY 34 SODIUM PHOSPHATE , MEMBER 2-RELATED"/>
    <property type="match status" value="1"/>
</dbReference>
<evidence type="ECO:0000256" key="5">
    <source>
        <dbReference type="ARBA" id="ARBA00023136"/>
    </source>
</evidence>
<dbReference type="PANTHER" id="PTHR10010:SF46">
    <property type="entry name" value="SODIUM-DEPENDENT PHOSPHATE TRANSPORT PROTEIN 2B"/>
    <property type="match status" value="1"/>
</dbReference>
<dbReference type="GO" id="GO:0005886">
    <property type="term" value="C:plasma membrane"/>
    <property type="evidence" value="ECO:0007669"/>
    <property type="project" value="UniProtKB-SubCell"/>
</dbReference>
<dbReference type="PATRIC" id="fig|1172190.3.peg.1514"/>
<dbReference type="STRING" id="1172190.M947_07820"/>
<dbReference type="EMBL" id="AUPZ01000009">
    <property type="protein sequence ID" value="EQB39359.1"/>
    <property type="molecule type" value="Genomic_DNA"/>
</dbReference>
<evidence type="ECO:0000256" key="4">
    <source>
        <dbReference type="ARBA" id="ARBA00022989"/>
    </source>
</evidence>
<evidence type="ECO:0000313" key="8">
    <source>
        <dbReference type="Proteomes" id="UP000015520"/>
    </source>
</evidence>
<dbReference type="AlphaFoldDB" id="T0KQP7"/>
<dbReference type="Proteomes" id="UP000015520">
    <property type="component" value="Unassembled WGS sequence"/>
</dbReference>
<protein>
    <submittedName>
        <fullName evidence="7">Sodium:pantothenate symporter</fullName>
    </submittedName>
</protein>
<organism evidence="7 8">
    <name type="scientific">Sulfurimonas hongkongensis</name>
    <dbReference type="NCBI Taxonomy" id="1172190"/>
    <lineage>
        <taxon>Bacteria</taxon>
        <taxon>Pseudomonadati</taxon>
        <taxon>Campylobacterota</taxon>
        <taxon>Epsilonproteobacteria</taxon>
        <taxon>Campylobacterales</taxon>
        <taxon>Sulfurimonadaceae</taxon>
        <taxon>Sulfurimonas</taxon>
    </lineage>
</organism>
<feature type="transmembrane region" description="Helical" evidence="6">
    <location>
        <begin position="61"/>
        <end position="83"/>
    </location>
</feature>
<comment type="subcellular location">
    <subcellularLocation>
        <location evidence="1">Cell membrane</location>
        <topology evidence="1">Multi-pass membrane protein</topology>
    </subcellularLocation>
</comment>
<feature type="transmembrane region" description="Helical" evidence="6">
    <location>
        <begin position="92"/>
        <end position="110"/>
    </location>
</feature>